<dbReference type="Gene3D" id="1.20.1250.20">
    <property type="entry name" value="MFS general substrate transporter like domains"/>
    <property type="match status" value="1"/>
</dbReference>
<reference evidence="9 10" key="1">
    <citation type="submission" date="2019-04" db="EMBL/GenBank/DDBJ databases">
        <title>Complete genome sequencing of Piscirickettsia salmonis strain Psal-009.</title>
        <authorList>
            <person name="Schober I."/>
            <person name="Bunk B."/>
            <person name="Sproer C."/>
            <person name="Carril G.P."/>
            <person name="Riedel T."/>
            <person name="Flores-Herrera P.A."/>
            <person name="Nourdin-Galindo G."/>
            <person name="Marshall S.H."/>
            <person name="Overmann J."/>
        </authorList>
    </citation>
    <scope>NUCLEOTIDE SEQUENCE [LARGE SCALE GENOMIC DNA]</scope>
    <source>
        <strain evidence="9 10">Psal-009</strain>
    </source>
</reference>
<dbReference type="InterPro" id="IPR018456">
    <property type="entry name" value="PTR2_symporter_CS"/>
</dbReference>
<dbReference type="GeneID" id="66740129"/>
<dbReference type="Proteomes" id="UP000422232">
    <property type="component" value="Chromosome"/>
</dbReference>
<organism evidence="9 10">
    <name type="scientific">Piscirickettsia salmonis</name>
    <dbReference type="NCBI Taxonomy" id="1238"/>
    <lineage>
        <taxon>Bacteria</taxon>
        <taxon>Pseudomonadati</taxon>
        <taxon>Pseudomonadota</taxon>
        <taxon>Gammaproteobacteria</taxon>
        <taxon>Thiotrichales</taxon>
        <taxon>Piscirickettsiaceae</taxon>
        <taxon>Piscirickettsia</taxon>
    </lineage>
</organism>
<dbReference type="InterPro" id="IPR000109">
    <property type="entry name" value="POT_fam"/>
</dbReference>
<dbReference type="PANTHER" id="PTHR23517:SF15">
    <property type="entry name" value="PROTON-DEPENDENT OLIGOPEPTIDE FAMILY TRANSPORT PROTEIN"/>
    <property type="match status" value="1"/>
</dbReference>
<keyword evidence="6" id="KW-1133">Transmembrane helix</keyword>
<evidence type="ECO:0000256" key="6">
    <source>
        <dbReference type="ARBA" id="ARBA00022989"/>
    </source>
</evidence>
<dbReference type="InterPro" id="IPR050171">
    <property type="entry name" value="MFS_Transporters"/>
</dbReference>
<sequence>METGSPTQVQRQPRGVFYIIMILMWEYFSYYGMRGLLVLYLTQKLLFSDEHAYALYGGYTSLVYVTPIIGGILADRYLGYRWAVILGAALMVIGHITLGIDGHQTLYIALAFIICGYGLFKTNISVLLGELYQRNDSRRDSGFAILYVGGNVGAFIAPLACAYVAQRWGWHYGFALAGIGMALGLMIFLSGRRHFINKGVAKWQPLQQHGLISAKSLGPIVAGMIVSVALFAVILYQEWTIWCLTLIGLAGVTLIARLFLRCDAKDRGSLISILLFMVFGVIFWAFDQQGGSSISLFIERNVDRHIFGGMIPAAAFQSINPFAILVGGALVVGLWRLLTRLGLTPSALFKLTLGMAILTLGFFIIALGAQLATVNGQSSMLWVIAGLSLVGFAELFIDPVAMAEITRLNPAGSVGFLAGVYMLVTGSFANYIAAKVAGLTSVQSVGGQVHSLVHAAEHYYNVFDKIAYVALIGVLVLIIVAMIERYIHRRRHVV</sequence>
<keyword evidence="5" id="KW-0571">Peptide transport</keyword>
<protein>
    <submittedName>
        <fullName evidence="9">Dipeptide and tripeptide permease YjdL</fullName>
    </submittedName>
</protein>
<comment type="subcellular location">
    <subcellularLocation>
        <location evidence="1">Cell membrane</location>
        <topology evidence="1">Multi-pass membrane protein</topology>
    </subcellularLocation>
    <subcellularLocation>
        <location evidence="8">Membrane</location>
        <topology evidence="8">Multi-pass membrane protein</topology>
    </subcellularLocation>
</comment>
<proteinExistence type="inferred from homology"/>
<keyword evidence="2 8" id="KW-0813">Transport</keyword>
<dbReference type="RefSeq" id="WP_016210253.1">
    <property type="nucleotide sequence ID" value="NZ_CP012413.1"/>
</dbReference>
<dbReference type="CDD" id="cd17346">
    <property type="entry name" value="MFS_DtpA_like"/>
    <property type="match status" value="1"/>
</dbReference>
<dbReference type="PROSITE" id="PS01023">
    <property type="entry name" value="PTR2_2"/>
    <property type="match status" value="1"/>
</dbReference>
<evidence type="ECO:0000256" key="7">
    <source>
        <dbReference type="ARBA" id="ARBA00023136"/>
    </source>
</evidence>
<keyword evidence="10" id="KW-1185">Reference proteome</keyword>
<dbReference type="NCBIfam" id="TIGR00924">
    <property type="entry name" value="yjdL_sub1_fam"/>
    <property type="match status" value="1"/>
</dbReference>
<evidence type="ECO:0000256" key="2">
    <source>
        <dbReference type="ARBA" id="ARBA00022448"/>
    </source>
</evidence>
<dbReference type="PROSITE" id="PS01022">
    <property type="entry name" value="PTR2_1"/>
    <property type="match status" value="1"/>
</dbReference>
<keyword evidence="4 8" id="KW-0812">Transmembrane</keyword>
<keyword evidence="5" id="KW-0653">Protein transport</keyword>
<evidence type="ECO:0000256" key="1">
    <source>
        <dbReference type="ARBA" id="ARBA00004651"/>
    </source>
</evidence>
<dbReference type="SUPFAM" id="SSF103473">
    <property type="entry name" value="MFS general substrate transporter"/>
    <property type="match status" value="2"/>
</dbReference>
<gene>
    <name evidence="9" type="primary">yjdL_2</name>
    <name evidence="9" type="ORF">Psal009_02736</name>
</gene>
<evidence type="ECO:0000256" key="3">
    <source>
        <dbReference type="ARBA" id="ARBA00022475"/>
    </source>
</evidence>
<accession>A0A9Q5VB24</accession>
<dbReference type="PANTHER" id="PTHR23517">
    <property type="entry name" value="RESISTANCE PROTEIN MDTM, PUTATIVE-RELATED-RELATED"/>
    <property type="match status" value="1"/>
</dbReference>
<keyword evidence="3" id="KW-1003">Cell membrane</keyword>
<dbReference type="GO" id="GO:0005886">
    <property type="term" value="C:plasma membrane"/>
    <property type="evidence" value="ECO:0007669"/>
    <property type="project" value="UniProtKB-SubCell"/>
</dbReference>
<dbReference type="AlphaFoldDB" id="A0A9Q5VB24"/>
<dbReference type="GO" id="GO:1904680">
    <property type="term" value="F:peptide transmembrane transporter activity"/>
    <property type="evidence" value="ECO:0007669"/>
    <property type="project" value="InterPro"/>
</dbReference>
<dbReference type="EMBL" id="CP038908">
    <property type="protein sequence ID" value="QGO06808.1"/>
    <property type="molecule type" value="Genomic_DNA"/>
</dbReference>
<evidence type="ECO:0000256" key="5">
    <source>
        <dbReference type="ARBA" id="ARBA00022856"/>
    </source>
</evidence>
<evidence type="ECO:0000256" key="8">
    <source>
        <dbReference type="RuleBase" id="RU003755"/>
    </source>
</evidence>
<dbReference type="GO" id="GO:0006857">
    <property type="term" value="P:oligopeptide transport"/>
    <property type="evidence" value="ECO:0007669"/>
    <property type="project" value="InterPro"/>
</dbReference>
<evidence type="ECO:0000256" key="4">
    <source>
        <dbReference type="ARBA" id="ARBA00022692"/>
    </source>
</evidence>
<dbReference type="InterPro" id="IPR005279">
    <property type="entry name" value="Dipep/tripep_permease"/>
</dbReference>
<evidence type="ECO:0000313" key="10">
    <source>
        <dbReference type="Proteomes" id="UP000422232"/>
    </source>
</evidence>
<name>A0A9Q5VB24_PISSA</name>
<dbReference type="Pfam" id="PF00854">
    <property type="entry name" value="PTR2"/>
    <property type="match status" value="1"/>
</dbReference>
<dbReference type="InterPro" id="IPR036259">
    <property type="entry name" value="MFS_trans_sf"/>
</dbReference>
<evidence type="ECO:0000313" key="9">
    <source>
        <dbReference type="EMBL" id="QGO06808.1"/>
    </source>
</evidence>
<keyword evidence="7" id="KW-0472">Membrane</keyword>
<comment type="similarity">
    <text evidence="8">Belongs to the major facilitator superfamily. Proton-dependent oligopeptide transporter (POT/PTR) (TC 2.A.17) family.</text>
</comment>